<dbReference type="EMBL" id="LN609529">
    <property type="protein sequence ID" value="CEF66384.1"/>
    <property type="molecule type" value="Genomic_DNA"/>
</dbReference>
<dbReference type="RefSeq" id="XP_024505584.1">
    <property type="nucleotide sequence ID" value="XM_024651959.1"/>
</dbReference>
<evidence type="ECO:0000313" key="1">
    <source>
        <dbReference type="EMBL" id="CEF66384.1"/>
    </source>
</evidence>
<dbReference type="OrthoDB" id="5802147at2759"/>
<dbReference type="WBParaSite" id="SRAE_2000105400.1">
    <property type="protein sequence ID" value="SRAE_2000105400.1"/>
    <property type="gene ID" value="WBGene00261254"/>
</dbReference>
<dbReference type="GeneID" id="36378748"/>
<evidence type="ECO:0000313" key="3">
    <source>
        <dbReference type="WBParaSite" id="SRAE_2000105400.1"/>
    </source>
</evidence>
<protein>
    <submittedName>
        <fullName evidence="3">Oxidative stress-responsive serine-rich protein 1</fullName>
    </submittedName>
</protein>
<keyword evidence="2" id="KW-1185">Reference proteome</keyword>
<gene>
    <name evidence="1 3 4" type="ORF">SRAE_2000105400</name>
</gene>
<dbReference type="AlphaFoldDB" id="A0A090MY13"/>
<organism evidence="1">
    <name type="scientific">Strongyloides ratti</name>
    <name type="common">Parasitic roundworm</name>
    <dbReference type="NCBI Taxonomy" id="34506"/>
    <lineage>
        <taxon>Eukaryota</taxon>
        <taxon>Metazoa</taxon>
        <taxon>Ecdysozoa</taxon>
        <taxon>Nematoda</taxon>
        <taxon>Chromadorea</taxon>
        <taxon>Rhabditida</taxon>
        <taxon>Tylenchina</taxon>
        <taxon>Panagrolaimomorpha</taxon>
        <taxon>Strongyloidoidea</taxon>
        <taxon>Strongyloididae</taxon>
        <taxon>Strongyloides</taxon>
    </lineage>
</organism>
<reference evidence="1 2" key="1">
    <citation type="submission" date="2014-09" db="EMBL/GenBank/DDBJ databases">
        <authorList>
            <person name="Martin A.A."/>
        </authorList>
    </citation>
    <scope>NUCLEOTIDE SEQUENCE</scope>
    <source>
        <strain evidence="2">ED321</strain>
        <strain evidence="1">ED321 Heterogonic</strain>
    </source>
</reference>
<sequence length="213" mass="24293">MNEKYKNKIEVQQTRDEEYEKVEMLIKVNETIISLNSLSVQSSTLKLKGSSEDKKNSDRARSLKRFSPYQSPRSYCLNDDVNDSLNRGRSNSFHCKYDGSKLITNKDCFRNRRHTLGSLDSLCSDDEKSPDTNNTDLISINLNETTLDDGSTNSLNNSVNNITNNSCSFEMCKKPKYSEDAEFVGEMDELSDYFNHFVGVEMKMSSLAESMYA</sequence>
<dbReference type="Proteomes" id="UP000035682">
    <property type="component" value="Unplaced"/>
</dbReference>
<evidence type="ECO:0000313" key="4">
    <source>
        <dbReference type="WormBase" id="SRAE_2000105400"/>
    </source>
</evidence>
<dbReference type="WormBase" id="SRAE_2000105400">
    <property type="protein sequence ID" value="SRP11282"/>
    <property type="gene ID" value="WBGene00261254"/>
</dbReference>
<proteinExistence type="predicted"/>
<evidence type="ECO:0000313" key="2">
    <source>
        <dbReference type="Proteomes" id="UP000035682"/>
    </source>
</evidence>
<reference evidence="3" key="2">
    <citation type="submission" date="2020-12" db="UniProtKB">
        <authorList>
            <consortium name="WormBaseParasite"/>
        </authorList>
    </citation>
    <scope>IDENTIFICATION</scope>
</reference>
<name>A0A090MY13_STRRB</name>
<accession>A0A090MY13</accession>
<dbReference type="CTD" id="36378748"/>